<dbReference type="Proteomes" id="UP000054350">
    <property type="component" value="Unassembled WGS sequence"/>
</dbReference>
<dbReference type="AlphaFoldDB" id="A0A0L0T3Q8"/>
<dbReference type="EMBL" id="GG745360">
    <property type="protein sequence ID" value="KNE69377.1"/>
    <property type="molecule type" value="Genomic_DNA"/>
</dbReference>
<dbReference type="InterPro" id="IPR011990">
    <property type="entry name" value="TPR-like_helical_dom_sf"/>
</dbReference>
<reference evidence="3" key="2">
    <citation type="submission" date="2009-11" db="EMBL/GenBank/DDBJ databases">
        <title>The Genome Sequence of Allomyces macrogynus strain ATCC 38327.</title>
        <authorList>
            <consortium name="The Broad Institute Genome Sequencing Platform"/>
            <person name="Russ C."/>
            <person name="Cuomo C."/>
            <person name="Shea T."/>
            <person name="Young S.K."/>
            <person name="Zeng Q."/>
            <person name="Koehrsen M."/>
            <person name="Haas B."/>
            <person name="Borodovsky M."/>
            <person name="Guigo R."/>
            <person name="Alvarado L."/>
            <person name="Berlin A."/>
            <person name="Borenstein D."/>
            <person name="Chen Z."/>
            <person name="Engels R."/>
            <person name="Freedman E."/>
            <person name="Gellesch M."/>
            <person name="Goldberg J."/>
            <person name="Griggs A."/>
            <person name="Gujja S."/>
            <person name="Heiman D."/>
            <person name="Hepburn T."/>
            <person name="Howarth C."/>
            <person name="Jen D."/>
            <person name="Larson L."/>
            <person name="Lewis B."/>
            <person name="Mehta T."/>
            <person name="Park D."/>
            <person name="Pearson M."/>
            <person name="Roberts A."/>
            <person name="Saif S."/>
            <person name="Shenoy N."/>
            <person name="Sisk P."/>
            <person name="Stolte C."/>
            <person name="Sykes S."/>
            <person name="Walk T."/>
            <person name="White J."/>
            <person name="Yandava C."/>
            <person name="Burger G."/>
            <person name="Gray M.W."/>
            <person name="Holland P.W.H."/>
            <person name="King N."/>
            <person name="Lang F.B.F."/>
            <person name="Roger A.J."/>
            <person name="Ruiz-Trillo I."/>
            <person name="Lander E."/>
            <person name="Nusbaum C."/>
        </authorList>
    </citation>
    <scope>NUCLEOTIDE SEQUENCE [LARGE SCALE GENOMIC DNA]</scope>
    <source>
        <strain evidence="3">ATCC 38327</strain>
    </source>
</reference>
<accession>A0A0L0T3Q8</accession>
<proteinExistence type="predicted"/>
<protein>
    <submittedName>
        <fullName evidence="2">Uncharacterized protein</fullName>
    </submittedName>
</protein>
<evidence type="ECO:0000256" key="1">
    <source>
        <dbReference type="SAM" id="MobiDB-lite"/>
    </source>
</evidence>
<feature type="region of interest" description="Disordered" evidence="1">
    <location>
        <begin position="67"/>
        <end position="86"/>
    </location>
</feature>
<gene>
    <name evidence="2" type="ORF">AMAG_13743</name>
</gene>
<dbReference type="OrthoDB" id="2425131at2759"/>
<dbReference type="VEuPathDB" id="FungiDB:AMAG_13743"/>
<keyword evidence="3" id="KW-1185">Reference proteome</keyword>
<evidence type="ECO:0000313" key="3">
    <source>
        <dbReference type="Proteomes" id="UP000054350"/>
    </source>
</evidence>
<dbReference type="SUPFAM" id="SSF81901">
    <property type="entry name" value="HCP-like"/>
    <property type="match status" value="1"/>
</dbReference>
<reference evidence="2 3" key="1">
    <citation type="submission" date="2009-11" db="EMBL/GenBank/DDBJ databases">
        <title>Annotation of Allomyces macrogynus ATCC 38327.</title>
        <authorList>
            <consortium name="The Broad Institute Genome Sequencing Platform"/>
            <person name="Russ C."/>
            <person name="Cuomo C."/>
            <person name="Burger G."/>
            <person name="Gray M.W."/>
            <person name="Holland P.W.H."/>
            <person name="King N."/>
            <person name="Lang F.B.F."/>
            <person name="Roger A.J."/>
            <person name="Ruiz-Trillo I."/>
            <person name="Young S.K."/>
            <person name="Zeng Q."/>
            <person name="Gargeya S."/>
            <person name="Fitzgerald M."/>
            <person name="Haas B."/>
            <person name="Abouelleil A."/>
            <person name="Alvarado L."/>
            <person name="Arachchi H.M."/>
            <person name="Berlin A."/>
            <person name="Chapman S.B."/>
            <person name="Gearin G."/>
            <person name="Goldberg J."/>
            <person name="Griggs A."/>
            <person name="Gujja S."/>
            <person name="Hansen M."/>
            <person name="Heiman D."/>
            <person name="Howarth C."/>
            <person name="Larimer J."/>
            <person name="Lui A."/>
            <person name="MacDonald P.J.P."/>
            <person name="McCowen C."/>
            <person name="Montmayeur A."/>
            <person name="Murphy C."/>
            <person name="Neiman D."/>
            <person name="Pearson M."/>
            <person name="Priest M."/>
            <person name="Roberts A."/>
            <person name="Saif S."/>
            <person name="Shea T."/>
            <person name="Sisk P."/>
            <person name="Stolte C."/>
            <person name="Sykes S."/>
            <person name="Wortman J."/>
            <person name="Nusbaum C."/>
            <person name="Birren B."/>
        </authorList>
    </citation>
    <scope>NUCLEOTIDE SEQUENCE [LARGE SCALE GENOMIC DNA]</scope>
    <source>
        <strain evidence="2 3">ATCC 38327</strain>
    </source>
</reference>
<name>A0A0L0T3Q8_ALLM3</name>
<evidence type="ECO:0000313" key="2">
    <source>
        <dbReference type="EMBL" id="KNE69377.1"/>
    </source>
</evidence>
<organism evidence="2 3">
    <name type="scientific">Allomyces macrogynus (strain ATCC 38327)</name>
    <name type="common">Allomyces javanicus var. macrogynus</name>
    <dbReference type="NCBI Taxonomy" id="578462"/>
    <lineage>
        <taxon>Eukaryota</taxon>
        <taxon>Fungi</taxon>
        <taxon>Fungi incertae sedis</taxon>
        <taxon>Blastocladiomycota</taxon>
        <taxon>Blastocladiomycetes</taxon>
        <taxon>Blastocladiales</taxon>
        <taxon>Blastocladiaceae</taxon>
        <taxon>Allomyces</taxon>
    </lineage>
</organism>
<sequence length="86" mass="9246">MYLAGQICKAKQWFELAAAVGYPPAAFNLAVVAVKQGNVDQAKRRFAECAEKYPAVREAAHTELSKLEKSNGGASGKQGDRSCVIM</sequence>
<dbReference type="Gene3D" id="1.25.40.10">
    <property type="entry name" value="Tetratricopeptide repeat domain"/>
    <property type="match status" value="1"/>
</dbReference>